<dbReference type="PANTHER" id="PTHR32243:SF24">
    <property type="entry name" value="DIACETYLCHITOBIOSE UPTAKE SYSTEM PERMEASE PROTEIN NGCG"/>
    <property type="match status" value="1"/>
</dbReference>
<dbReference type="PROSITE" id="PS50928">
    <property type="entry name" value="ABC_TM1"/>
    <property type="match status" value="1"/>
</dbReference>
<dbReference type="GO" id="GO:0005886">
    <property type="term" value="C:plasma membrane"/>
    <property type="evidence" value="ECO:0007669"/>
    <property type="project" value="UniProtKB-SubCell"/>
</dbReference>
<evidence type="ECO:0000256" key="2">
    <source>
        <dbReference type="ARBA" id="ARBA00022448"/>
    </source>
</evidence>
<dbReference type="PANTHER" id="PTHR32243">
    <property type="entry name" value="MALTOSE TRANSPORT SYSTEM PERMEASE-RELATED"/>
    <property type="match status" value="1"/>
</dbReference>
<feature type="transmembrane region" description="Helical" evidence="7">
    <location>
        <begin position="138"/>
        <end position="161"/>
    </location>
</feature>
<keyword evidence="10" id="KW-1185">Reference proteome</keyword>
<evidence type="ECO:0000256" key="4">
    <source>
        <dbReference type="ARBA" id="ARBA00022692"/>
    </source>
</evidence>
<reference evidence="9 10" key="1">
    <citation type="submission" date="2019-07" db="EMBL/GenBank/DDBJ databases">
        <authorList>
            <person name="Kim J."/>
        </authorList>
    </citation>
    <scope>NUCLEOTIDE SEQUENCE [LARGE SCALE GENOMIC DNA]</scope>
    <source>
        <strain evidence="9 10">N4</strain>
    </source>
</reference>
<feature type="transmembrane region" description="Helical" evidence="7">
    <location>
        <begin position="73"/>
        <end position="94"/>
    </location>
</feature>
<proteinExistence type="inferred from homology"/>
<dbReference type="InterPro" id="IPR050901">
    <property type="entry name" value="BP-dep_ABC_trans_perm"/>
</dbReference>
<keyword evidence="5 7" id="KW-1133">Transmembrane helix</keyword>
<evidence type="ECO:0000256" key="7">
    <source>
        <dbReference type="RuleBase" id="RU363032"/>
    </source>
</evidence>
<dbReference type="GO" id="GO:0055085">
    <property type="term" value="P:transmembrane transport"/>
    <property type="evidence" value="ECO:0007669"/>
    <property type="project" value="InterPro"/>
</dbReference>
<evidence type="ECO:0000259" key="8">
    <source>
        <dbReference type="PROSITE" id="PS50928"/>
    </source>
</evidence>
<keyword evidence="4 7" id="KW-0812">Transmembrane</keyword>
<keyword evidence="2 7" id="KW-0813">Transport</keyword>
<feature type="transmembrane region" description="Helical" evidence="7">
    <location>
        <begin position="240"/>
        <end position="261"/>
    </location>
</feature>
<feature type="transmembrane region" description="Helical" evidence="7">
    <location>
        <begin position="12"/>
        <end position="34"/>
    </location>
</feature>
<dbReference type="SUPFAM" id="SSF161098">
    <property type="entry name" value="MetI-like"/>
    <property type="match status" value="1"/>
</dbReference>
<dbReference type="Gene3D" id="1.10.3720.10">
    <property type="entry name" value="MetI-like"/>
    <property type="match status" value="1"/>
</dbReference>
<dbReference type="InterPro" id="IPR035906">
    <property type="entry name" value="MetI-like_sf"/>
</dbReference>
<comment type="similarity">
    <text evidence="7">Belongs to the binding-protein-dependent transport system permease family.</text>
</comment>
<dbReference type="Proteomes" id="UP000318102">
    <property type="component" value="Unassembled WGS sequence"/>
</dbReference>
<dbReference type="AlphaFoldDB" id="A0A559IPT0"/>
<feature type="transmembrane region" description="Helical" evidence="7">
    <location>
        <begin position="182"/>
        <end position="204"/>
    </location>
</feature>
<keyword evidence="6 7" id="KW-0472">Membrane</keyword>
<dbReference type="RefSeq" id="WP_144992309.1">
    <property type="nucleotide sequence ID" value="NZ_VNJK01000002.1"/>
</dbReference>
<name>A0A559IPT0_9BACL</name>
<feature type="domain" description="ABC transmembrane type-1" evidence="8">
    <location>
        <begin position="69"/>
        <end position="261"/>
    </location>
</feature>
<evidence type="ECO:0000256" key="3">
    <source>
        <dbReference type="ARBA" id="ARBA00022475"/>
    </source>
</evidence>
<accession>A0A559IPT0</accession>
<organism evidence="9 10">
    <name type="scientific">Paenibacillus agilis</name>
    <dbReference type="NCBI Taxonomy" id="3020863"/>
    <lineage>
        <taxon>Bacteria</taxon>
        <taxon>Bacillati</taxon>
        <taxon>Bacillota</taxon>
        <taxon>Bacilli</taxon>
        <taxon>Bacillales</taxon>
        <taxon>Paenibacillaceae</taxon>
        <taxon>Paenibacillus</taxon>
    </lineage>
</organism>
<evidence type="ECO:0000313" key="9">
    <source>
        <dbReference type="EMBL" id="TVX89635.1"/>
    </source>
</evidence>
<evidence type="ECO:0000313" key="10">
    <source>
        <dbReference type="Proteomes" id="UP000318102"/>
    </source>
</evidence>
<comment type="subcellular location">
    <subcellularLocation>
        <location evidence="1 7">Cell membrane</location>
        <topology evidence="1 7">Multi-pass membrane protein</topology>
    </subcellularLocation>
</comment>
<evidence type="ECO:0000256" key="5">
    <source>
        <dbReference type="ARBA" id="ARBA00022989"/>
    </source>
</evidence>
<evidence type="ECO:0000256" key="6">
    <source>
        <dbReference type="ARBA" id="ARBA00023136"/>
    </source>
</evidence>
<dbReference type="Pfam" id="PF00528">
    <property type="entry name" value="BPD_transp_1"/>
    <property type="match status" value="1"/>
</dbReference>
<dbReference type="EMBL" id="VNJK01000002">
    <property type="protein sequence ID" value="TVX89635.1"/>
    <property type="molecule type" value="Genomic_DNA"/>
</dbReference>
<dbReference type="OrthoDB" id="187395at2"/>
<evidence type="ECO:0000256" key="1">
    <source>
        <dbReference type="ARBA" id="ARBA00004651"/>
    </source>
</evidence>
<protein>
    <submittedName>
        <fullName evidence="9">Carbohydrate ABC transporter permease</fullName>
    </submittedName>
</protein>
<keyword evidence="3" id="KW-1003">Cell membrane</keyword>
<comment type="caution">
    <text evidence="9">The sequence shown here is derived from an EMBL/GenBank/DDBJ whole genome shotgun (WGS) entry which is preliminary data.</text>
</comment>
<dbReference type="InterPro" id="IPR000515">
    <property type="entry name" value="MetI-like"/>
</dbReference>
<sequence length="276" mass="30684">MKQSRSVNFVSHIVLVIYALLVIYPLFFVISSSFKNNSEIFDDPWGMPMSFSFDNYIEAMSNSHIDSYFINSLYISTISTFATILLSTTIAYAVTRMKFHTLSKGVYSLLLLSLLIPPASLLIPLYKMINDFGIYDTPLALIIPYSAFGIPLTVFVIAAFLKSIPLELEEAGVMDGLNTYGLLFRIVIPLTLPTLVTVFILNFIGNWNEFVMANLFISNEASRTLPVAVKSFVDQYNMNYGALTAAITISIIPVILIYSFLQKKIIEGVTAGSVKG</sequence>
<dbReference type="CDD" id="cd06261">
    <property type="entry name" value="TM_PBP2"/>
    <property type="match status" value="1"/>
</dbReference>
<gene>
    <name evidence="9" type="ORF">FPZ44_17865</name>
</gene>
<feature type="transmembrane region" description="Helical" evidence="7">
    <location>
        <begin position="106"/>
        <end position="126"/>
    </location>
</feature>